<dbReference type="RefSeq" id="WP_376867335.1">
    <property type="nucleotide sequence ID" value="NZ_JBHRYB010000013.1"/>
</dbReference>
<evidence type="ECO:0000313" key="14">
    <source>
        <dbReference type="Proteomes" id="UP001595722"/>
    </source>
</evidence>
<evidence type="ECO:0000256" key="1">
    <source>
        <dbReference type="ARBA" id="ARBA00009684"/>
    </source>
</evidence>
<comment type="pathway">
    <text evidence="10">Isoprenoid biosynthesis; isopentenyl diphosphate biosynthesis via DXP pathway; isopentenyl diphosphate from 1-deoxy-D-xylulose 5-phosphate: step 3/6.</text>
</comment>
<evidence type="ECO:0000256" key="10">
    <source>
        <dbReference type="HAMAP-Rule" id="MF_00061"/>
    </source>
</evidence>
<evidence type="ECO:0000256" key="4">
    <source>
        <dbReference type="ARBA" id="ARBA00022679"/>
    </source>
</evidence>
<dbReference type="InterPro" id="IPR036554">
    <property type="entry name" value="GHMP_kinase_C_sf"/>
</dbReference>
<keyword evidence="4 10" id="KW-0808">Transferase</keyword>
<feature type="active site" evidence="10">
    <location>
        <position position="145"/>
    </location>
</feature>
<dbReference type="EMBL" id="JBHRYB010000013">
    <property type="protein sequence ID" value="MFC3681121.1"/>
    <property type="molecule type" value="Genomic_DNA"/>
</dbReference>
<gene>
    <name evidence="10 13" type="primary">ispE</name>
    <name evidence="13" type="ORF">ACFOMG_13530</name>
</gene>
<dbReference type="Pfam" id="PF08544">
    <property type="entry name" value="GHMP_kinases_C"/>
    <property type="match status" value="1"/>
</dbReference>
<evidence type="ECO:0000256" key="7">
    <source>
        <dbReference type="ARBA" id="ARBA00022840"/>
    </source>
</evidence>
<dbReference type="PANTHER" id="PTHR43527:SF2">
    <property type="entry name" value="4-DIPHOSPHOCYTIDYL-2-C-METHYL-D-ERYTHRITOL KINASE, CHLOROPLASTIC"/>
    <property type="match status" value="1"/>
</dbReference>
<evidence type="ECO:0000256" key="8">
    <source>
        <dbReference type="ARBA" id="ARBA00023229"/>
    </source>
</evidence>
<evidence type="ECO:0000256" key="3">
    <source>
        <dbReference type="ARBA" id="ARBA00017473"/>
    </source>
</evidence>
<reference evidence="14" key="1">
    <citation type="journal article" date="2019" name="Int. J. Syst. Evol. Microbiol.">
        <title>The Global Catalogue of Microorganisms (GCM) 10K type strain sequencing project: providing services to taxonomists for standard genome sequencing and annotation.</title>
        <authorList>
            <consortium name="The Broad Institute Genomics Platform"/>
            <consortium name="The Broad Institute Genome Sequencing Center for Infectious Disease"/>
            <person name="Wu L."/>
            <person name="Ma J."/>
        </authorList>
    </citation>
    <scope>NUCLEOTIDE SEQUENCE [LARGE SCALE GENOMIC DNA]</scope>
    <source>
        <strain evidence="14">KCTC 42424</strain>
    </source>
</reference>
<dbReference type="Gene3D" id="3.30.230.10">
    <property type="match status" value="1"/>
</dbReference>
<dbReference type="InterPro" id="IPR014721">
    <property type="entry name" value="Ribsml_uS5_D2-typ_fold_subgr"/>
</dbReference>
<dbReference type="SUPFAM" id="SSF55060">
    <property type="entry name" value="GHMP Kinase, C-terminal domain"/>
    <property type="match status" value="1"/>
</dbReference>
<dbReference type="HAMAP" id="MF_00061">
    <property type="entry name" value="IspE"/>
    <property type="match status" value="1"/>
</dbReference>
<sequence>MADDPSGWLHVPAPAKLNLFLHITGQRDDGYHNLQTLFQFIDRCDELSFRLRDDDQLTLEPQVDGVAFEDNLIIRAARALQQIGLQQHGNLPGADIRLKKILPMGGGLGGGSSDAATTLLTLNALWQLQLSFNELADIGLRLGADVPVFVRGQAAFAEGVGEQLTPTPQLDEPWYLVVVPQVHVNTGKIFSNKCLTRDTEIINIRTALRREGNNDCQAVVSTLYPEVGKALNLLNNFSHAKLTGTGACIFSSFGSEAEAIRVSDQLPAEYVSFVAKGVNTSPAHKILFRPS</sequence>
<evidence type="ECO:0000256" key="2">
    <source>
        <dbReference type="ARBA" id="ARBA00012052"/>
    </source>
</evidence>
<protein>
    <recommendedName>
        <fullName evidence="3 10">4-diphosphocytidyl-2-C-methyl-D-erythritol kinase</fullName>
        <shortName evidence="10">CMK</shortName>
        <ecNumber evidence="2 10">2.7.1.148</ecNumber>
    </recommendedName>
    <alternativeName>
        <fullName evidence="9 10">4-(cytidine-5'-diphospho)-2-C-methyl-D-erythritol kinase</fullName>
    </alternativeName>
</protein>
<comment type="catalytic activity">
    <reaction evidence="10">
        <text>4-CDP-2-C-methyl-D-erythritol + ATP = 4-CDP-2-C-methyl-D-erythritol 2-phosphate + ADP + H(+)</text>
        <dbReference type="Rhea" id="RHEA:18437"/>
        <dbReference type="ChEBI" id="CHEBI:15378"/>
        <dbReference type="ChEBI" id="CHEBI:30616"/>
        <dbReference type="ChEBI" id="CHEBI:57823"/>
        <dbReference type="ChEBI" id="CHEBI:57919"/>
        <dbReference type="ChEBI" id="CHEBI:456216"/>
        <dbReference type="EC" id="2.7.1.148"/>
    </reaction>
</comment>
<comment type="similarity">
    <text evidence="1 10">Belongs to the GHMP kinase family. IspE subfamily.</text>
</comment>
<keyword evidence="7 10" id="KW-0067">ATP-binding</keyword>
<evidence type="ECO:0000259" key="11">
    <source>
        <dbReference type="Pfam" id="PF00288"/>
    </source>
</evidence>
<keyword evidence="6 10" id="KW-0418">Kinase</keyword>
<feature type="active site" evidence="10">
    <location>
        <position position="16"/>
    </location>
</feature>
<feature type="domain" description="GHMP kinase N-terminal" evidence="11">
    <location>
        <begin position="71"/>
        <end position="152"/>
    </location>
</feature>
<evidence type="ECO:0000256" key="9">
    <source>
        <dbReference type="ARBA" id="ARBA00032554"/>
    </source>
</evidence>
<evidence type="ECO:0000313" key="13">
    <source>
        <dbReference type="EMBL" id="MFC3681121.1"/>
    </source>
</evidence>
<comment type="function">
    <text evidence="10">Catalyzes the phosphorylation of the position 2 hydroxy group of 4-diphosphocytidyl-2C-methyl-D-erythritol.</text>
</comment>
<feature type="binding site" evidence="10">
    <location>
        <begin position="103"/>
        <end position="113"/>
    </location>
    <ligand>
        <name>ATP</name>
        <dbReference type="ChEBI" id="CHEBI:30616"/>
    </ligand>
</feature>
<dbReference type="Pfam" id="PF00288">
    <property type="entry name" value="GHMP_kinases_N"/>
    <property type="match status" value="1"/>
</dbReference>
<dbReference type="SUPFAM" id="SSF54211">
    <property type="entry name" value="Ribosomal protein S5 domain 2-like"/>
    <property type="match status" value="1"/>
</dbReference>
<keyword evidence="14" id="KW-1185">Reference proteome</keyword>
<dbReference type="InterPro" id="IPR020568">
    <property type="entry name" value="Ribosomal_Su5_D2-typ_SF"/>
</dbReference>
<evidence type="ECO:0000256" key="6">
    <source>
        <dbReference type="ARBA" id="ARBA00022777"/>
    </source>
</evidence>
<dbReference type="NCBIfam" id="TIGR00154">
    <property type="entry name" value="ispE"/>
    <property type="match status" value="1"/>
</dbReference>
<dbReference type="PANTHER" id="PTHR43527">
    <property type="entry name" value="4-DIPHOSPHOCYTIDYL-2-C-METHYL-D-ERYTHRITOL KINASE, CHLOROPLASTIC"/>
    <property type="match status" value="1"/>
</dbReference>
<keyword evidence="8 10" id="KW-0414">Isoprene biosynthesis</keyword>
<feature type="domain" description="GHMP kinase C-terminal" evidence="12">
    <location>
        <begin position="204"/>
        <end position="270"/>
    </location>
</feature>
<dbReference type="EC" id="2.7.1.148" evidence="2 10"/>
<dbReference type="Gene3D" id="3.30.70.890">
    <property type="entry name" value="GHMP kinase, C-terminal domain"/>
    <property type="match status" value="1"/>
</dbReference>
<proteinExistence type="inferred from homology"/>
<dbReference type="InterPro" id="IPR004424">
    <property type="entry name" value="IspE"/>
</dbReference>
<dbReference type="InterPro" id="IPR013750">
    <property type="entry name" value="GHMP_kinase_C_dom"/>
</dbReference>
<organism evidence="13 14">
    <name type="scientific">Bacterioplanoides pacificum</name>
    <dbReference type="NCBI Taxonomy" id="1171596"/>
    <lineage>
        <taxon>Bacteria</taxon>
        <taxon>Pseudomonadati</taxon>
        <taxon>Pseudomonadota</taxon>
        <taxon>Gammaproteobacteria</taxon>
        <taxon>Oceanospirillales</taxon>
        <taxon>Oceanospirillaceae</taxon>
        <taxon>Bacterioplanoides</taxon>
    </lineage>
</organism>
<evidence type="ECO:0000259" key="12">
    <source>
        <dbReference type="Pfam" id="PF08544"/>
    </source>
</evidence>
<dbReference type="PIRSF" id="PIRSF010376">
    <property type="entry name" value="IspE"/>
    <property type="match status" value="1"/>
</dbReference>
<dbReference type="InterPro" id="IPR006204">
    <property type="entry name" value="GHMP_kinase_N_dom"/>
</dbReference>
<keyword evidence="5 10" id="KW-0547">Nucleotide-binding</keyword>
<evidence type="ECO:0000256" key="5">
    <source>
        <dbReference type="ARBA" id="ARBA00022741"/>
    </source>
</evidence>
<accession>A0ABV7VX79</accession>
<comment type="caution">
    <text evidence="13">The sequence shown here is derived from an EMBL/GenBank/DDBJ whole genome shotgun (WGS) entry which is preliminary data.</text>
</comment>
<name>A0ABV7VX79_9GAMM</name>
<dbReference type="GO" id="GO:0050515">
    <property type="term" value="F:4-(cytidine 5'-diphospho)-2-C-methyl-D-erythritol kinase activity"/>
    <property type="evidence" value="ECO:0007669"/>
    <property type="project" value="UniProtKB-EC"/>
</dbReference>
<dbReference type="Proteomes" id="UP001595722">
    <property type="component" value="Unassembled WGS sequence"/>
</dbReference>